<dbReference type="EMBL" id="JBBNAG010000002">
    <property type="protein sequence ID" value="KAK9156584.1"/>
    <property type="molecule type" value="Genomic_DNA"/>
</dbReference>
<dbReference type="AlphaFoldDB" id="A0AAP0KSD7"/>
<sequence length="97" mass="11905">MKELYLPDLKELHHRISLKIQQHESASQAARDQMYKFKIMDQMEKLEMMKVMLERSMAFLQVSKNNMPHSHRDKLRQYEYQIISFVNMYRRRTPSLE</sequence>
<evidence type="ECO:0000313" key="1">
    <source>
        <dbReference type="EMBL" id="KAK9156584.1"/>
    </source>
</evidence>
<dbReference type="InterPro" id="IPR044661">
    <property type="entry name" value="MED15a/b/c-like"/>
</dbReference>
<organism evidence="1 2">
    <name type="scientific">Stephania cephalantha</name>
    <dbReference type="NCBI Taxonomy" id="152367"/>
    <lineage>
        <taxon>Eukaryota</taxon>
        <taxon>Viridiplantae</taxon>
        <taxon>Streptophyta</taxon>
        <taxon>Embryophyta</taxon>
        <taxon>Tracheophyta</taxon>
        <taxon>Spermatophyta</taxon>
        <taxon>Magnoliopsida</taxon>
        <taxon>Ranunculales</taxon>
        <taxon>Menispermaceae</taxon>
        <taxon>Menispermoideae</taxon>
        <taxon>Cissampelideae</taxon>
        <taxon>Stephania</taxon>
    </lineage>
</organism>
<dbReference type="PANTHER" id="PTHR33137:SF4">
    <property type="entry name" value="MEDIATOR OF RNA POLYMERASE II TRANSCRIPTION SUBUNIT 15A-RELATED"/>
    <property type="match status" value="1"/>
</dbReference>
<protein>
    <submittedName>
        <fullName evidence="1">Uncharacterized protein</fullName>
    </submittedName>
</protein>
<reference evidence="1 2" key="1">
    <citation type="submission" date="2024-01" db="EMBL/GenBank/DDBJ databases">
        <title>Genome assemblies of Stephania.</title>
        <authorList>
            <person name="Yang L."/>
        </authorList>
    </citation>
    <scope>NUCLEOTIDE SEQUENCE [LARGE SCALE GENOMIC DNA]</scope>
    <source>
        <strain evidence="1">JXDWG</strain>
        <tissue evidence="1">Leaf</tissue>
    </source>
</reference>
<accession>A0AAP0KSD7</accession>
<name>A0AAP0KSD7_9MAGN</name>
<dbReference type="GO" id="GO:0031490">
    <property type="term" value="F:chromatin DNA binding"/>
    <property type="evidence" value="ECO:0007669"/>
    <property type="project" value="InterPro"/>
</dbReference>
<dbReference type="PANTHER" id="PTHR33137">
    <property type="entry name" value="MEDIATOR OF RNA POLYMERASE II TRANSCRIPTION SUBUNIT 15A-RELATED"/>
    <property type="match status" value="1"/>
</dbReference>
<keyword evidence="2" id="KW-1185">Reference proteome</keyword>
<dbReference type="GO" id="GO:0003713">
    <property type="term" value="F:transcription coactivator activity"/>
    <property type="evidence" value="ECO:0007669"/>
    <property type="project" value="InterPro"/>
</dbReference>
<gene>
    <name evidence="1" type="ORF">Scep_003158</name>
</gene>
<comment type="caution">
    <text evidence="1">The sequence shown here is derived from an EMBL/GenBank/DDBJ whole genome shotgun (WGS) entry which is preliminary data.</text>
</comment>
<dbReference type="Proteomes" id="UP001419268">
    <property type="component" value="Unassembled WGS sequence"/>
</dbReference>
<evidence type="ECO:0000313" key="2">
    <source>
        <dbReference type="Proteomes" id="UP001419268"/>
    </source>
</evidence>
<proteinExistence type="predicted"/>